<reference evidence="6" key="1">
    <citation type="submission" date="2012-06" db="EMBL/GenBank/DDBJ databases">
        <title>Complete sequence of Desulfitobacterium dehalogenans ATCC 51507.</title>
        <authorList>
            <person name="Lucas S."/>
            <person name="Han J."/>
            <person name="Lapidus A."/>
            <person name="Cheng J.-F."/>
            <person name="Goodwin L."/>
            <person name="Pitluck S."/>
            <person name="Peters L."/>
            <person name="Ovchinnikova G."/>
            <person name="Teshima H."/>
            <person name="Detter J.C."/>
            <person name="Han C."/>
            <person name="Tapia R."/>
            <person name="Land M."/>
            <person name="Hauser L."/>
            <person name="Kyrpides N."/>
            <person name="Ivanova N."/>
            <person name="Pagani I."/>
            <person name="Kruse T."/>
            <person name="de Vos W.M."/>
            <person name="Smidt H."/>
            <person name="Woyke T."/>
        </authorList>
    </citation>
    <scope>NUCLEOTIDE SEQUENCE [LARGE SCALE GENOMIC DNA]</scope>
    <source>
        <strain evidence="6">ATCC 51507 / DSM 9161 / JW/IU-DC1</strain>
    </source>
</reference>
<evidence type="ECO:0000259" key="4">
    <source>
        <dbReference type="PROSITE" id="PS50931"/>
    </source>
</evidence>
<dbReference type="PROSITE" id="PS50931">
    <property type="entry name" value="HTH_LYSR"/>
    <property type="match status" value="1"/>
</dbReference>
<reference evidence="5 6" key="2">
    <citation type="journal article" date="2015" name="J. Bacteriol.">
        <title>Genomic, proteomic, and biochemical analysis of the organohalide respiratory pathway in Desulfitobacterium dehalogenans.</title>
        <authorList>
            <person name="Kruse T."/>
            <person name="van de Pas B.A."/>
            <person name="Atteia A."/>
            <person name="Krab K."/>
            <person name="Hagen W.R."/>
            <person name="Goodwin L."/>
            <person name="Chain P."/>
            <person name="Boeren S."/>
            <person name="Maphosa F."/>
            <person name="Schraa G."/>
            <person name="de Vos W.M."/>
            <person name="van der Oost J."/>
            <person name="Smidt H."/>
            <person name="Stams A.J."/>
        </authorList>
    </citation>
    <scope>NUCLEOTIDE SEQUENCE [LARGE SCALE GENOMIC DNA]</scope>
    <source>
        <strain evidence="6">ATCC 51507 / DSM 9161 / JW/IU-DC1</strain>
    </source>
</reference>
<dbReference type="PANTHER" id="PTHR30126">
    <property type="entry name" value="HTH-TYPE TRANSCRIPTIONAL REGULATOR"/>
    <property type="match status" value="1"/>
</dbReference>
<dbReference type="Proteomes" id="UP000006053">
    <property type="component" value="Chromosome"/>
</dbReference>
<dbReference type="Pfam" id="PF00126">
    <property type="entry name" value="HTH_1"/>
    <property type="match status" value="1"/>
</dbReference>
<dbReference type="GO" id="GO:0003700">
    <property type="term" value="F:DNA-binding transcription factor activity"/>
    <property type="evidence" value="ECO:0007669"/>
    <property type="project" value="InterPro"/>
</dbReference>
<evidence type="ECO:0000313" key="6">
    <source>
        <dbReference type="Proteomes" id="UP000006053"/>
    </source>
</evidence>
<dbReference type="Gene3D" id="1.10.10.10">
    <property type="entry name" value="Winged helix-like DNA-binding domain superfamily/Winged helix DNA-binding domain"/>
    <property type="match status" value="1"/>
</dbReference>
<dbReference type="InterPro" id="IPR036390">
    <property type="entry name" value="WH_DNA-bd_sf"/>
</dbReference>
<keyword evidence="6" id="KW-1185">Reference proteome</keyword>
<dbReference type="KEGG" id="ddh:Desde_1850"/>
<dbReference type="RefSeq" id="WP_014793732.1">
    <property type="nucleotide sequence ID" value="NC_018017.1"/>
</dbReference>
<evidence type="ECO:0000256" key="1">
    <source>
        <dbReference type="ARBA" id="ARBA00009437"/>
    </source>
</evidence>
<keyword evidence="2" id="KW-0805">Transcription regulation</keyword>
<protein>
    <submittedName>
        <fullName evidence="5">Transcriptional regulator</fullName>
    </submittedName>
</protein>
<feature type="domain" description="HTH lysR-type" evidence="4">
    <location>
        <begin position="1"/>
        <end position="58"/>
    </location>
</feature>
<dbReference type="EMBL" id="CP003348">
    <property type="protein sequence ID" value="AFM00244.1"/>
    <property type="molecule type" value="Genomic_DNA"/>
</dbReference>
<gene>
    <name evidence="5" type="ordered locus">Desde_1850</name>
</gene>
<dbReference type="SUPFAM" id="SSF46785">
    <property type="entry name" value="Winged helix' DNA-binding domain"/>
    <property type="match status" value="1"/>
</dbReference>
<dbReference type="InterPro" id="IPR000847">
    <property type="entry name" value="LysR_HTH_N"/>
</dbReference>
<comment type="similarity">
    <text evidence="1">Belongs to the LysR transcriptional regulatory family.</text>
</comment>
<dbReference type="InterPro" id="IPR036388">
    <property type="entry name" value="WH-like_DNA-bd_sf"/>
</dbReference>
<dbReference type="eggNOG" id="COG0583">
    <property type="taxonomic scope" value="Bacteria"/>
</dbReference>
<keyword evidence="3" id="KW-0804">Transcription</keyword>
<proteinExistence type="inferred from homology"/>
<evidence type="ECO:0000256" key="2">
    <source>
        <dbReference type="ARBA" id="ARBA00023015"/>
    </source>
</evidence>
<name>I4A8F9_DESDJ</name>
<dbReference type="AlphaFoldDB" id="I4A8F9"/>
<dbReference type="SUPFAM" id="SSF53850">
    <property type="entry name" value="Periplasmic binding protein-like II"/>
    <property type="match status" value="1"/>
</dbReference>
<dbReference type="OrthoDB" id="9803735at2"/>
<sequence length="319" mass="36225">MQIEHLYYFLDVVRTLSISQSAKDLYISPQGLSQAIKSLEKEYNIELFDRTKHGFILTGDGEKFAVCTKEFLKCYEDFKEKSHNISPISGGKINDTFSIYTTALFSVSGIILDMVNIFSKNLINSKYLILEQLPFEVIKSLKNQNVSSIGLVNIPSYALEELTFPEELTYEYLLEIGMVANVSPNSVYAKKKFFTKQELVALPLCCFKEPLLEDCIRSMLEEYGEPNIVTRSSNIRLAQGIALSNDIVSLSVNLTRNLISSNKITIPIHDTLKLSIIVLYHNSQKENSEIKTLVSLIKSYLLENFQDFTIKEKPNSVKI</sequence>
<dbReference type="STRING" id="756499.Desde_1850"/>
<dbReference type="HOGENOM" id="CLU_039613_6_2_9"/>
<organism evidence="5 6">
    <name type="scientific">Desulfitobacterium dehalogenans (strain ATCC 51507 / DSM 9161 / JW/IU-DC1)</name>
    <dbReference type="NCBI Taxonomy" id="756499"/>
    <lineage>
        <taxon>Bacteria</taxon>
        <taxon>Bacillati</taxon>
        <taxon>Bacillota</taxon>
        <taxon>Clostridia</taxon>
        <taxon>Eubacteriales</taxon>
        <taxon>Desulfitobacteriaceae</taxon>
        <taxon>Desulfitobacterium</taxon>
    </lineage>
</organism>
<evidence type="ECO:0000313" key="5">
    <source>
        <dbReference type="EMBL" id="AFM00244.1"/>
    </source>
</evidence>
<evidence type="ECO:0000256" key="3">
    <source>
        <dbReference type="ARBA" id="ARBA00023163"/>
    </source>
</evidence>
<accession>I4A8F9</accession>